<dbReference type="FunFam" id="3.40.50.1260:FF:000006">
    <property type="entry name" value="Phosphoglycerate kinase"/>
    <property type="match status" value="1"/>
</dbReference>
<evidence type="ECO:0000313" key="8">
    <source>
        <dbReference type="EMBL" id="GAG40675.1"/>
    </source>
</evidence>
<dbReference type="GO" id="GO:0006096">
    <property type="term" value="P:glycolytic process"/>
    <property type="evidence" value="ECO:0007669"/>
    <property type="project" value="InterPro"/>
</dbReference>
<evidence type="ECO:0000256" key="1">
    <source>
        <dbReference type="ARBA" id="ARBA00000642"/>
    </source>
</evidence>
<dbReference type="EMBL" id="BARS01042257">
    <property type="protein sequence ID" value="GAG40675.1"/>
    <property type="molecule type" value="Genomic_DNA"/>
</dbReference>
<evidence type="ECO:0000256" key="2">
    <source>
        <dbReference type="ARBA" id="ARBA00008982"/>
    </source>
</evidence>
<sequence length="183" mass="21028">MNSLKNFNFKDKRVLVRCDFNVPIKEGKILDDFKIQKALDTITYLKRNGAKIILCSHLEKYSLIILQKRLEELLKEQVKFSKKVIGRKVEKKAKKLKPGEILLLENLRFEKGEEKNDEKFAKALAKLAEVYVNEAFPTCHRNHASVVSLPKLLPSYAGLNLEKEIEVLTDLSQSPVRPLVVII</sequence>
<dbReference type="InterPro" id="IPR015824">
    <property type="entry name" value="Phosphoglycerate_kinase_N"/>
</dbReference>
<keyword evidence="7" id="KW-0067">ATP-binding</keyword>
<dbReference type="PANTHER" id="PTHR11406">
    <property type="entry name" value="PHOSPHOGLYCERATE KINASE"/>
    <property type="match status" value="1"/>
</dbReference>
<dbReference type="GO" id="GO:0005829">
    <property type="term" value="C:cytosol"/>
    <property type="evidence" value="ECO:0007669"/>
    <property type="project" value="TreeGrafter"/>
</dbReference>
<dbReference type="PROSITE" id="PS00111">
    <property type="entry name" value="PGLYCERATE_KINASE"/>
    <property type="match status" value="1"/>
</dbReference>
<evidence type="ECO:0000256" key="7">
    <source>
        <dbReference type="ARBA" id="ARBA00022840"/>
    </source>
</evidence>
<dbReference type="InterPro" id="IPR015911">
    <property type="entry name" value="Phosphoglycerate_kinase_CS"/>
</dbReference>
<evidence type="ECO:0000256" key="6">
    <source>
        <dbReference type="ARBA" id="ARBA00022777"/>
    </source>
</evidence>
<dbReference type="EC" id="2.7.2.3" evidence="3"/>
<evidence type="ECO:0000256" key="3">
    <source>
        <dbReference type="ARBA" id="ARBA00013061"/>
    </source>
</evidence>
<dbReference type="PANTHER" id="PTHR11406:SF23">
    <property type="entry name" value="PHOSPHOGLYCERATE KINASE 1, CHLOROPLASTIC-RELATED"/>
    <property type="match status" value="1"/>
</dbReference>
<reference evidence="8" key="1">
    <citation type="journal article" date="2014" name="Front. Microbiol.">
        <title>High frequency of phylogenetically diverse reductive dehalogenase-homologous genes in deep subseafloor sedimentary metagenomes.</title>
        <authorList>
            <person name="Kawai M."/>
            <person name="Futagami T."/>
            <person name="Toyoda A."/>
            <person name="Takaki Y."/>
            <person name="Nishi S."/>
            <person name="Hori S."/>
            <person name="Arai W."/>
            <person name="Tsubouchi T."/>
            <person name="Morono Y."/>
            <person name="Uchiyama I."/>
            <person name="Ito T."/>
            <person name="Fujiyama A."/>
            <person name="Inagaki F."/>
            <person name="Takami H."/>
        </authorList>
    </citation>
    <scope>NUCLEOTIDE SEQUENCE</scope>
    <source>
        <strain evidence="8">Expedition CK06-06</strain>
    </source>
</reference>
<keyword evidence="6" id="KW-0418">Kinase</keyword>
<dbReference type="GO" id="GO:0043531">
    <property type="term" value="F:ADP binding"/>
    <property type="evidence" value="ECO:0007669"/>
    <property type="project" value="TreeGrafter"/>
</dbReference>
<keyword evidence="4" id="KW-0808">Transferase</keyword>
<accession>X0XC66</accession>
<dbReference type="Gene3D" id="3.40.50.1260">
    <property type="entry name" value="Phosphoglycerate kinase, N-terminal domain"/>
    <property type="match status" value="1"/>
</dbReference>
<feature type="non-terminal residue" evidence="8">
    <location>
        <position position="183"/>
    </location>
</feature>
<proteinExistence type="inferred from homology"/>
<dbReference type="PRINTS" id="PR00477">
    <property type="entry name" value="PHGLYCKINASE"/>
</dbReference>
<comment type="similarity">
    <text evidence="2">Belongs to the phosphoglycerate kinase family.</text>
</comment>
<comment type="caution">
    <text evidence="8">The sequence shown here is derived from an EMBL/GenBank/DDBJ whole genome shotgun (WGS) entry which is preliminary data.</text>
</comment>
<dbReference type="SUPFAM" id="SSF53748">
    <property type="entry name" value="Phosphoglycerate kinase"/>
    <property type="match status" value="1"/>
</dbReference>
<comment type="catalytic activity">
    <reaction evidence="1">
        <text>(2R)-3-phosphoglycerate + ATP = (2R)-3-phospho-glyceroyl phosphate + ADP</text>
        <dbReference type="Rhea" id="RHEA:14801"/>
        <dbReference type="ChEBI" id="CHEBI:30616"/>
        <dbReference type="ChEBI" id="CHEBI:57604"/>
        <dbReference type="ChEBI" id="CHEBI:58272"/>
        <dbReference type="ChEBI" id="CHEBI:456216"/>
        <dbReference type="EC" id="2.7.2.3"/>
    </reaction>
</comment>
<protein>
    <recommendedName>
        <fullName evidence="3">phosphoglycerate kinase</fullName>
        <ecNumber evidence="3">2.7.2.3</ecNumber>
    </recommendedName>
</protein>
<evidence type="ECO:0000256" key="4">
    <source>
        <dbReference type="ARBA" id="ARBA00022679"/>
    </source>
</evidence>
<dbReference type="InterPro" id="IPR036043">
    <property type="entry name" value="Phosphoglycerate_kinase_sf"/>
</dbReference>
<evidence type="ECO:0000256" key="5">
    <source>
        <dbReference type="ARBA" id="ARBA00022741"/>
    </source>
</evidence>
<gene>
    <name evidence="8" type="ORF">S01H1_64133</name>
</gene>
<organism evidence="8">
    <name type="scientific">marine sediment metagenome</name>
    <dbReference type="NCBI Taxonomy" id="412755"/>
    <lineage>
        <taxon>unclassified sequences</taxon>
        <taxon>metagenomes</taxon>
        <taxon>ecological metagenomes</taxon>
    </lineage>
</organism>
<dbReference type="GO" id="GO:0004618">
    <property type="term" value="F:phosphoglycerate kinase activity"/>
    <property type="evidence" value="ECO:0007669"/>
    <property type="project" value="UniProtKB-EC"/>
</dbReference>
<dbReference type="GO" id="GO:0006094">
    <property type="term" value="P:gluconeogenesis"/>
    <property type="evidence" value="ECO:0007669"/>
    <property type="project" value="TreeGrafter"/>
</dbReference>
<dbReference type="GO" id="GO:0005524">
    <property type="term" value="F:ATP binding"/>
    <property type="evidence" value="ECO:0007669"/>
    <property type="project" value="UniProtKB-KW"/>
</dbReference>
<name>X0XC66_9ZZZZ</name>
<dbReference type="InterPro" id="IPR001576">
    <property type="entry name" value="Phosphoglycerate_kinase"/>
</dbReference>
<dbReference type="Pfam" id="PF00162">
    <property type="entry name" value="PGK"/>
    <property type="match status" value="1"/>
</dbReference>
<dbReference type="AlphaFoldDB" id="X0XC66"/>
<keyword evidence="5" id="KW-0547">Nucleotide-binding</keyword>